<keyword evidence="2" id="KW-0521">NADP</keyword>
<dbReference type="PANTHER" id="PTHR42748:SF30">
    <property type="entry name" value="NMRA-LIKE DOMAIN-CONTAINING PROTEIN"/>
    <property type="match status" value="1"/>
</dbReference>
<keyword evidence="3" id="KW-0560">Oxidoreductase</keyword>
<accession>A0A8H6XXB4</accession>
<dbReference type="AlphaFoldDB" id="A0A8H6XXB4"/>
<dbReference type="Gene3D" id="3.40.50.720">
    <property type="entry name" value="NAD(P)-binding Rossmann-like Domain"/>
    <property type="match status" value="1"/>
</dbReference>
<dbReference type="PANTHER" id="PTHR42748">
    <property type="entry name" value="NITROGEN METABOLITE REPRESSION PROTEIN NMRA FAMILY MEMBER"/>
    <property type="match status" value="1"/>
</dbReference>
<evidence type="ECO:0000259" key="4">
    <source>
        <dbReference type="Pfam" id="PF05368"/>
    </source>
</evidence>
<keyword evidence="6" id="KW-1185">Reference proteome</keyword>
<gene>
    <name evidence="5" type="ORF">MVEN_01360400</name>
</gene>
<comment type="similarity">
    <text evidence="1">Belongs to the NmrA-type oxidoreductase family.</text>
</comment>
<organism evidence="5 6">
    <name type="scientific">Mycena venus</name>
    <dbReference type="NCBI Taxonomy" id="2733690"/>
    <lineage>
        <taxon>Eukaryota</taxon>
        <taxon>Fungi</taxon>
        <taxon>Dikarya</taxon>
        <taxon>Basidiomycota</taxon>
        <taxon>Agaricomycotina</taxon>
        <taxon>Agaricomycetes</taxon>
        <taxon>Agaricomycetidae</taxon>
        <taxon>Agaricales</taxon>
        <taxon>Marasmiineae</taxon>
        <taxon>Mycenaceae</taxon>
        <taxon>Mycena</taxon>
    </lineage>
</organism>
<dbReference type="OrthoDB" id="300709at2759"/>
<dbReference type="EMBL" id="JACAZI010000011">
    <property type="protein sequence ID" value="KAF7348434.1"/>
    <property type="molecule type" value="Genomic_DNA"/>
</dbReference>
<dbReference type="InterPro" id="IPR051164">
    <property type="entry name" value="NmrA-like_oxidored"/>
</dbReference>
<dbReference type="InterPro" id="IPR008030">
    <property type="entry name" value="NmrA-like"/>
</dbReference>
<reference evidence="5" key="1">
    <citation type="submission" date="2020-05" db="EMBL/GenBank/DDBJ databases">
        <title>Mycena genomes resolve the evolution of fungal bioluminescence.</title>
        <authorList>
            <person name="Tsai I.J."/>
        </authorList>
    </citation>
    <scope>NUCLEOTIDE SEQUENCE</scope>
    <source>
        <strain evidence="5">CCC161011</strain>
    </source>
</reference>
<feature type="domain" description="NmrA-like" evidence="4">
    <location>
        <begin position="21"/>
        <end position="314"/>
    </location>
</feature>
<dbReference type="InterPro" id="IPR036291">
    <property type="entry name" value="NAD(P)-bd_dom_sf"/>
</dbReference>
<evidence type="ECO:0000313" key="6">
    <source>
        <dbReference type="Proteomes" id="UP000620124"/>
    </source>
</evidence>
<evidence type="ECO:0000256" key="1">
    <source>
        <dbReference type="ARBA" id="ARBA00006328"/>
    </source>
</evidence>
<sequence>MHRRERSIPPMTITQDSSAPLVVVVGATGIQGGSVIKALAESNKPYRIRGFTRDVTKPVSQALIAKGVEVVTVSYVTDNVKEVFKAFEGANIAFLVTKGEYFDAEREAAEGKMMIDAAKAAGVDRIVWSGLPSISKLSGGKYTHVIQFESKAVVTEYGRRSGVPFADIQAGYYASNLQIPGALLAKQADGSFAIRFPASPTALFPIIDAENDYGLYVRQALEAPTFPRRLGGAFRRIYHAGGYGLSALSRCEKIMAQQITVEQFEKGFAEAGMPPHVVAVYSDAFQAVNEFGYYGGKTTSSVDGLARTPRSWAEFAKTADWSKVLA</sequence>
<dbReference type="Gene3D" id="3.90.25.10">
    <property type="entry name" value="UDP-galactose 4-epimerase, domain 1"/>
    <property type="match status" value="1"/>
</dbReference>
<proteinExistence type="inferred from homology"/>
<evidence type="ECO:0000256" key="2">
    <source>
        <dbReference type="ARBA" id="ARBA00022857"/>
    </source>
</evidence>
<evidence type="ECO:0000256" key="3">
    <source>
        <dbReference type="ARBA" id="ARBA00023002"/>
    </source>
</evidence>
<comment type="caution">
    <text evidence="5">The sequence shown here is derived from an EMBL/GenBank/DDBJ whole genome shotgun (WGS) entry which is preliminary data.</text>
</comment>
<dbReference type="Proteomes" id="UP000620124">
    <property type="component" value="Unassembled WGS sequence"/>
</dbReference>
<protein>
    <submittedName>
        <fullName evidence="5">NmrA domain-containing protein</fullName>
    </submittedName>
</protein>
<dbReference type="GO" id="GO:0005634">
    <property type="term" value="C:nucleus"/>
    <property type="evidence" value="ECO:0007669"/>
    <property type="project" value="TreeGrafter"/>
</dbReference>
<evidence type="ECO:0000313" key="5">
    <source>
        <dbReference type="EMBL" id="KAF7348434.1"/>
    </source>
</evidence>
<name>A0A8H6XXB4_9AGAR</name>
<dbReference type="GO" id="GO:0016491">
    <property type="term" value="F:oxidoreductase activity"/>
    <property type="evidence" value="ECO:0007669"/>
    <property type="project" value="UniProtKB-KW"/>
</dbReference>
<dbReference type="Pfam" id="PF05368">
    <property type="entry name" value="NmrA"/>
    <property type="match status" value="1"/>
</dbReference>
<dbReference type="SUPFAM" id="SSF51735">
    <property type="entry name" value="NAD(P)-binding Rossmann-fold domains"/>
    <property type="match status" value="1"/>
</dbReference>